<proteinExistence type="predicted"/>
<dbReference type="Proteomes" id="UP000002061">
    <property type="component" value="Chromosome"/>
</dbReference>
<dbReference type="GeneID" id="9132365"/>
<name>D5VTT1_METIM</name>
<dbReference type="HOGENOM" id="CLU_1736435_0_0_2"/>
<sequence length="157" mass="18401">MVIEDIKKDLKKIIKKIKSNKSLPKPIDVEEEGEYVPIEIQPSQEIEEVKEEEKEEEKVVEVVKEIKIYPKLFVARIRHPIDFKVVKEKAPDVDVIILNVEELPEEILNKEFVDLKNYLTTLKYNLGLIGENILLAFKEEVELERYVSQIKEDAEEV</sequence>
<dbReference type="AlphaFoldDB" id="D5VTT1"/>
<gene>
    <name evidence="1" type="ordered locus">Metin_1334</name>
</gene>
<dbReference type="RefSeq" id="WP_013100729.1">
    <property type="nucleotide sequence ID" value="NC_014122.1"/>
</dbReference>
<evidence type="ECO:0000313" key="2">
    <source>
        <dbReference type="Proteomes" id="UP000002061"/>
    </source>
</evidence>
<dbReference type="eggNOG" id="arCOG05066">
    <property type="taxonomic scope" value="Archaea"/>
</dbReference>
<dbReference type="STRING" id="573063.Metin_1334"/>
<accession>D5VTT1</accession>
<dbReference type="EMBL" id="CP002009">
    <property type="protein sequence ID" value="ADG13984.1"/>
    <property type="molecule type" value="Genomic_DNA"/>
</dbReference>
<dbReference type="KEGG" id="mif:Metin_1334"/>
<keyword evidence="2" id="KW-1185">Reference proteome</keyword>
<reference evidence="1" key="1">
    <citation type="submission" date="2010-04" db="EMBL/GenBank/DDBJ databases">
        <title>Complete sequence of Methanocaldococcus infernus ME.</title>
        <authorList>
            <consortium name="US DOE Joint Genome Institute"/>
            <person name="Lucas S."/>
            <person name="Copeland A."/>
            <person name="Lapidus A."/>
            <person name="Cheng J.-F."/>
            <person name="Bruce D."/>
            <person name="Goodwin L."/>
            <person name="Pitluck S."/>
            <person name="Munk A.C."/>
            <person name="Detter J.C."/>
            <person name="Han C."/>
            <person name="Tapia R."/>
            <person name="Land M."/>
            <person name="Hauser L."/>
            <person name="Kyrpides N."/>
            <person name="Mikhailova N."/>
            <person name="Sieprawska-Lupa M."/>
            <person name="Whitman W.B."/>
            <person name="Woyke T."/>
        </authorList>
    </citation>
    <scope>NUCLEOTIDE SEQUENCE [LARGE SCALE GENOMIC DNA]</scope>
    <source>
        <strain evidence="1">ME</strain>
    </source>
</reference>
<dbReference type="OrthoDB" id="59585at2157"/>
<organism evidence="1 2">
    <name type="scientific">Methanocaldococcus infernus (strain DSM 11812 / JCM 15783 / ME)</name>
    <dbReference type="NCBI Taxonomy" id="573063"/>
    <lineage>
        <taxon>Archaea</taxon>
        <taxon>Methanobacteriati</taxon>
        <taxon>Methanobacteriota</taxon>
        <taxon>Methanomada group</taxon>
        <taxon>Methanococci</taxon>
        <taxon>Methanococcales</taxon>
        <taxon>Methanocaldococcaceae</taxon>
        <taxon>Methanocaldococcus</taxon>
    </lineage>
</organism>
<evidence type="ECO:0000313" key="1">
    <source>
        <dbReference type="EMBL" id="ADG13984.1"/>
    </source>
</evidence>
<protein>
    <submittedName>
        <fullName evidence="1">Uncharacterized protein</fullName>
    </submittedName>
</protein>